<name>A0A8K0K1E1_LADFU</name>
<protein>
    <submittedName>
        <fullName evidence="2">Uncharacterized protein</fullName>
    </submittedName>
</protein>
<keyword evidence="3" id="KW-1185">Reference proteome</keyword>
<comment type="caution">
    <text evidence="2">The sequence shown here is derived from an EMBL/GenBank/DDBJ whole genome shotgun (WGS) entry which is preliminary data.</text>
</comment>
<evidence type="ECO:0000256" key="1">
    <source>
        <dbReference type="SAM" id="MobiDB-lite"/>
    </source>
</evidence>
<dbReference type="AlphaFoldDB" id="A0A8K0K1E1"/>
<feature type="compositionally biased region" description="Basic and acidic residues" evidence="1">
    <location>
        <begin position="17"/>
        <end position="30"/>
    </location>
</feature>
<reference evidence="2" key="2">
    <citation type="submission" date="2017-10" db="EMBL/GenBank/DDBJ databases">
        <title>Ladona fulva Genome sequencing and assembly.</title>
        <authorList>
            <person name="Murali S."/>
            <person name="Richards S."/>
            <person name="Bandaranaike D."/>
            <person name="Bellair M."/>
            <person name="Blankenburg K."/>
            <person name="Chao H."/>
            <person name="Dinh H."/>
            <person name="Doddapaneni H."/>
            <person name="Dugan-Rocha S."/>
            <person name="Elkadiri S."/>
            <person name="Gnanaolivu R."/>
            <person name="Hernandez B."/>
            <person name="Skinner E."/>
            <person name="Javaid M."/>
            <person name="Lee S."/>
            <person name="Li M."/>
            <person name="Ming W."/>
            <person name="Munidasa M."/>
            <person name="Muniz J."/>
            <person name="Nguyen L."/>
            <person name="Hughes D."/>
            <person name="Osuji N."/>
            <person name="Pu L.-L."/>
            <person name="Puazo M."/>
            <person name="Qu C."/>
            <person name="Quiroz J."/>
            <person name="Raj R."/>
            <person name="Weissenberger G."/>
            <person name="Xin Y."/>
            <person name="Zou X."/>
            <person name="Han Y."/>
            <person name="Worley K."/>
            <person name="Muzny D."/>
            <person name="Gibbs R."/>
        </authorList>
    </citation>
    <scope>NUCLEOTIDE SEQUENCE</scope>
    <source>
        <strain evidence="2">Sampled in the wild</strain>
    </source>
</reference>
<proteinExistence type="predicted"/>
<organism evidence="2 3">
    <name type="scientific">Ladona fulva</name>
    <name type="common">Scarce chaser dragonfly</name>
    <name type="synonym">Libellula fulva</name>
    <dbReference type="NCBI Taxonomy" id="123851"/>
    <lineage>
        <taxon>Eukaryota</taxon>
        <taxon>Metazoa</taxon>
        <taxon>Ecdysozoa</taxon>
        <taxon>Arthropoda</taxon>
        <taxon>Hexapoda</taxon>
        <taxon>Insecta</taxon>
        <taxon>Pterygota</taxon>
        <taxon>Palaeoptera</taxon>
        <taxon>Odonata</taxon>
        <taxon>Epiprocta</taxon>
        <taxon>Anisoptera</taxon>
        <taxon>Libelluloidea</taxon>
        <taxon>Libellulidae</taxon>
        <taxon>Ladona</taxon>
    </lineage>
</organism>
<sequence>KEEENVESYSTRPIKGGLHEWDKNPFKYDSSDEEEEDITYSKESPSDKVSDTPKSKDPPPAPIERFHLREDDPRLEEGLAFFRVDKSFEEMKEGFQEKRTDLKSIIKAKLKNNKKKKLPFRKKLGGLRRKFPKGRR</sequence>
<evidence type="ECO:0000313" key="2">
    <source>
        <dbReference type="EMBL" id="KAG8226510.1"/>
    </source>
</evidence>
<feature type="compositionally biased region" description="Basic and acidic residues" evidence="1">
    <location>
        <begin position="44"/>
        <end position="57"/>
    </location>
</feature>
<evidence type="ECO:0000313" key="3">
    <source>
        <dbReference type="Proteomes" id="UP000792457"/>
    </source>
</evidence>
<feature type="region of interest" description="Disordered" evidence="1">
    <location>
        <begin position="1"/>
        <end position="70"/>
    </location>
</feature>
<accession>A0A8K0K1E1</accession>
<dbReference type="Proteomes" id="UP000792457">
    <property type="component" value="Unassembled WGS sequence"/>
</dbReference>
<gene>
    <name evidence="2" type="ORF">J437_LFUL006900</name>
</gene>
<dbReference type="EMBL" id="KZ308285">
    <property type="protein sequence ID" value="KAG8226510.1"/>
    <property type="molecule type" value="Genomic_DNA"/>
</dbReference>
<dbReference type="OrthoDB" id="21643at2759"/>
<feature type="non-terminal residue" evidence="2">
    <location>
        <position position="1"/>
    </location>
</feature>
<reference evidence="2" key="1">
    <citation type="submission" date="2013-04" db="EMBL/GenBank/DDBJ databases">
        <authorList>
            <person name="Qu J."/>
            <person name="Murali S.C."/>
            <person name="Bandaranaike D."/>
            <person name="Bellair M."/>
            <person name="Blankenburg K."/>
            <person name="Chao H."/>
            <person name="Dinh H."/>
            <person name="Doddapaneni H."/>
            <person name="Downs B."/>
            <person name="Dugan-Rocha S."/>
            <person name="Elkadiri S."/>
            <person name="Gnanaolivu R.D."/>
            <person name="Hernandez B."/>
            <person name="Javaid M."/>
            <person name="Jayaseelan J.C."/>
            <person name="Lee S."/>
            <person name="Li M."/>
            <person name="Ming W."/>
            <person name="Munidasa M."/>
            <person name="Muniz J."/>
            <person name="Nguyen L."/>
            <person name="Ongeri F."/>
            <person name="Osuji N."/>
            <person name="Pu L.-L."/>
            <person name="Puazo M."/>
            <person name="Qu C."/>
            <person name="Quiroz J."/>
            <person name="Raj R."/>
            <person name="Weissenberger G."/>
            <person name="Xin Y."/>
            <person name="Zou X."/>
            <person name="Han Y."/>
            <person name="Richards S."/>
            <person name="Worley K."/>
            <person name="Muzny D."/>
            <person name="Gibbs R."/>
        </authorList>
    </citation>
    <scope>NUCLEOTIDE SEQUENCE</scope>
    <source>
        <strain evidence="2">Sampled in the wild</strain>
    </source>
</reference>